<dbReference type="PROSITE" id="PS50111">
    <property type="entry name" value="CHEMOTAXIS_TRANSDUC_2"/>
    <property type="match status" value="1"/>
</dbReference>
<gene>
    <name evidence="7" type="ORF">HNR65_002350</name>
</gene>
<comment type="similarity">
    <text evidence="2">Belongs to the methyl-accepting chemotaxis (MCP) protein family.</text>
</comment>
<protein>
    <submittedName>
        <fullName evidence="7">Putative phage infection (PIP) family protein YhgE</fullName>
    </submittedName>
</protein>
<keyword evidence="8" id="KW-1185">Reference proteome</keyword>
<organism evidence="7 8">
    <name type="scientific">Desulfosalsimonas propionicica</name>
    <dbReference type="NCBI Taxonomy" id="332175"/>
    <lineage>
        <taxon>Bacteria</taxon>
        <taxon>Pseudomonadati</taxon>
        <taxon>Thermodesulfobacteriota</taxon>
        <taxon>Desulfobacteria</taxon>
        <taxon>Desulfobacterales</taxon>
        <taxon>Desulfosalsimonadaceae</taxon>
        <taxon>Desulfosalsimonas</taxon>
    </lineage>
</organism>
<dbReference type="PRINTS" id="PR00260">
    <property type="entry name" value="CHEMTRNSDUCR"/>
</dbReference>
<sequence>MLQGLTLKTRLIGIFTILIVITSVLLTGVSYVYSGRMAESLATYTLEMKLNGDINAAKLYVDDHYGAMELAGGKLVDDNGNPIAGNYEMVDNVADDLGVVATVFVREGRDFKRISTNIRKQDGSRAVGTYLGTDSDAYQPVMKADLYIGEADILGKPYLTAYDPVVSGKGEIIGILFLGLPRTEANAIAADNMRTLLTNNIIAFLFVLAAAVCVTVFFSIGLNRKIAGIANSLTEGSEQVASASGQVAATSQSLAEGSSQQAASLEETSSSLEEIASQTRQNAENAQEADRAFKESEKNIEAGVESMQHVNAAIDEIKNSSSETSKIIKTIDDIAFQTNLLALNAAVEAARAGEAGKGFAVVAEEVRNLAQRSSEAAQNTSALIEKSQESAQNGVNVAGQAAKQLESIKESAQSVKTLLGEITAASKEQAEGIDQLNTAVSEMDRVVQKNASDSEESASAAEELSAQAKEMDKVVAELEAMIGSVREQGTKTSHNNRDLRQSGRHKEQNRPQRAAANRETKREQKNFNSENAERAIPLDDDDFTDF</sequence>
<feature type="region of interest" description="Disordered" evidence="4">
    <location>
        <begin position="447"/>
        <end position="466"/>
    </location>
</feature>
<proteinExistence type="inferred from homology"/>
<keyword evidence="5" id="KW-1133">Transmembrane helix</keyword>
<keyword evidence="1" id="KW-0145">Chemotaxis</keyword>
<keyword evidence="5" id="KW-0472">Membrane</keyword>
<dbReference type="InterPro" id="IPR033462">
    <property type="entry name" value="Cache_3-Cache_2"/>
</dbReference>
<evidence type="ECO:0000256" key="3">
    <source>
        <dbReference type="PROSITE-ProRule" id="PRU00284"/>
    </source>
</evidence>
<feature type="region of interest" description="Disordered" evidence="4">
    <location>
        <begin position="482"/>
        <end position="546"/>
    </location>
</feature>
<dbReference type="AlphaFoldDB" id="A0A7W0CA72"/>
<evidence type="ECO:0000259" key="6">
    <source>
        <dbReference type="PROSITE" id="PS50111"/>
    </source>
</evidence>
<dbReference type="InterPro" id="IPR004089">
    <property type="entry name" value="MCPsignal_dom"/>
</dbReference>
<feature type="domain" description="Methyl-accepting transducer" evidence="6">
    <location>
        <begin position="236"/>
        <end position="465"/>
    </location>
</feature>
<dbReference type="Proteomes" id="UP000525298">
    <property type="component" value="Unassembled WGS sequence"/>
</dbReference>
<dbReference type="InterPro" id="IPR029151">
    <property type="entry name" value="Sensor-like_sf"/>
</dbReference>
<dbReference type="SMART" id="SM00283">
    <property type="entry name" value="MA"/>
    <property type="match status" value="1"/>
</dbReference>
<dbReference type="Pfam" id="PF00015">
    <property type="entry name" value="MCPsignal"/>
    <property type="match status" value="1"/>
</dbReference>
<feature type="region of interest" description="Disordered" evidence="4">
    <location>
        <begin position="258"/>
        <end position="294"/>
    </location>
</feature>
<name>A0A7W0CA72_9BACT</name>
<evidence type="ECO:0000256" key="4">
    <source>
        <dbReference type="SAM" id="MobiDB-lite"/>
    </source>
</evidence>
<reference evidence="7 8" key="1">
    <citation type="submission" date="2020-07" db="EMBL/GenBank/DDBJ databases">
        <title>Genomic Encyclopedia of Type Strains, Phase IV (KMG-IV): sequencing the most valuable type-strain genomes for metagenomic binning, comparative biology and taxonomic classification.</title>
        <authorList>
            <person name="Goeker M."/>
        </authorList>
    </citation>
    <scope>NUCLEOTIDE SEQUENCE [LARGE SCALE GENOMIC DNA]</scope>
    <source>
        <strain evidence="7 8">DSM 17721</strain>
    </source>
</reference>
<dbReference type="CDD" id="cd11386">
    <property type="entry name" value="MCP_signal"/>
    <property type="match status" value="1"/>
</dbReference>
<keyword evidence="5" id="KW-0812">Transmembrane</keyword>
<feature type="compositionally biased region" description="Low complexity" evidence="4">
    <location>
        <begin position="457"/>
        <end position="466"/>
    </location>
</feature>
<keyword evidence="3" id="KW-0807">Transducer</keyword>
<evidence type="ECO:0000256" key="1">
    <source>
        <dbReference type="ARBA" id="ARBA00022500"/>
    </source>
</evidence>
<comment type="caution">
    <text evidence="7">The sequence shown here is derived from an EMBL/GenBank/DDBJ whole genome shotgun (WGS) entry which is preliminary data.</text>
</comment>
<evidence type="ECO:0000256" key="5">
    <source>
        <dbReference type="SAM" id="Phobius"/>
    </source>
</evidence>
<dbReference type="Pfam" id="PF17201">
    <property type="entry name" value="Cache_3-Cache_2"/>
    <property type="match status" value="1"/>
</dbReference>
<dbReference type="SUPFAM" id="SSF58104">
    <property type="entry name" value="Methyl-accepting chemotaxis protein (MCP) signaling domain"/>
    <property type="match status" value="1"/>
</dbReference>
<evidence type="ECO:0000256" key="2">
    <source>
        <dbReference type="ARBA" id="ARBA00029447"/>
    </source>
</evidence>
<dbReference type="GO" id="GO:0006935">
    <property type="term" value="P:chemotaxis"/>
    <property type="evidence" value="ECO:0007669"/>
    <property type="project" value="UniProtKB-KW"/>
</dbReference>
<dbReference type="Gene3D" id="1.10.287.950">
    <property type="entry name" value="Methyl-accepting chemotaxis protein"/>
    <property type="match status" value="1"/>
</dbReference>
<feature type="transmembrane region" description="Helical" evidence="5">
    <location>
        <begin position="12"/>
        <end position="33"/>
    </location>
</feature>
<dbReference type="GO" id="GO:0016020">
    <property type="term" value="C:membrane"/>
    <property type="evidence" value="ECO:0007669"/>
    <property type="project" value="InterPro"/>
</dbReference>
<dbReference type="PANTHER" id="PTHR43531">
    <property type="entry name" value="PROTEIN ICFG"/>
    <property type="match status" value="1"/>
</dbReference>
<dbReference type="PANTHER" id="PTHR43531:SF11">
    <property type="entry name" value="METHYL-ACCEPTING CHEMOTAXIS PROTEIN 3"/>
    <property type="match status" value="1"/>
</dbReference>
<dbReference type="GO" id="GO:0004888">
    <property type="term" value="F:transmembrane signaling receptor activity"/>
    <property type="evidence" value="ECO:0007669"/>
    <property type="project" value="InterPro"/>
</dbReference>
<dbReference type="InterPro" id="IPR051310">
    <property type="entry name" value="MCP_chemotaxis"/>
</dbReference>
<feature type="compositionally biased region" description="Low complexity" evidence="4">
    <location>
        <begin position="258"/>
        <end position="277"/>
    </location>
</feature>
<dbReference type="SUPFAM" id="SSF103190">
    <property type="entry name" value="Sensory domain-like"/>
    <property type="match status" value="1"/>
</dbReference>
<feature type="transmembrane region" description="Helical" evidence="5">
    <location>
        <begin position="201"/>
        <end position="222"/>
    </location>
</feature>
<evidence type="ECO:0000313" key="8">
    <source>
        <dbReference type="Proteomes" id="UP000525298"/>
    </source>
</evidence>
<dbReference type="InterPro" id="IPR004090">
    <property type="entry name" value="Chemotax_Me-accpt_rcpt"/>
</dbReference>
<dbReference type="GO" id="GO:0007165">
    <property type="term" value="P:signal transduction"/>
    <property type="evidence" value="ECO:0007669"/>
    <property type="project" value="UniProtKB-KW"/>
</dbReference>
<evidence type="ECO:0000313" key="7">
    <source>
        <dbReference type="EMBL" id="MBA2882016.1"/>
    </source>
</evidence>
<accession>A0A7W0CA72</accession>
<dbReference type="EMBL" id="JACDUS010000006">
    <property type="protein sequence ID" value="MBA2882016.1"/>
    <property type="molecule type" value="Genomic_DNA"/>
</dbReference>
<feature type="compositionally biased region" description="Basic and acidic residues" evidence="4">
    <location>
        <begin position="495"/>
        <end position="537"/>
    </location>
</feature>